<dbReference type="AlphaFoldDB" id="A0AAD4RBU1"/>
<accession>A0AAD4RBU1</accession>
<evidence type="ECO:0000313" key="7">
    <source>
        <dbReference type="Proteomes" id="UP001201812"/>
    </source>
</evidence>
<protein>
    <submittedName>
        <fullName evidence="6">Myosin regulatory light chain 1</fullName>
    </submittedName>
</protein>
<dbReference type="InterPro" id="IPR011992">
    <property type="entry name" value="EF-hand-dom_pair"/>
</dbReference>
<evidence type="ECO:0000256" key="3">
    <source>
        <dbReference type="ARBA" id="ARBA00022837"/>
    </source>
</evidence>
<reference evidence="6" key="1">
    <citation type="submission" date="2022-01" db="EMBL/GenBank/DDBJ databases">
        <title>Genome Sequence Resource for Two Populations of Ditylenchus destructor, the Migratory Endoparasitic Phytonematode.</title>
        <authorList>
            <person name="Zhang H."/>
            <person name="Lin R."/>
            <person name="Xie B."/>
        </authorList>
    </citation>
    <scope>NUCLEOTIDE SEQUENCE</scope>
    <source>
        <strain evidence="6">BazhouSP</strain>
    </source>
</reference>
<comment type="subunit">
    <text evidence="4">Myosin is a hexamer of 2 heavy chains and 4 light chains (two regulatory light chains and two essential light chains).</text>
</comment>
<dbReference type="SMART" id="SM00054">
    <property type="entry name" value="EFh"/>
    <property type="match status" value="2"/>
</dbReference>
<dbReference type="InterPro" id="IPR050403">
    <property type="entry name" value="Myosin_RLC"/>
</dbReference>
<organism evidence="6 7">
    <name type="scientific">Ditylenchus destructor</name>
    <dbReference type="NCBI Taxonomy" id="166010"/>
    <lineage>
        <taxon>Eukaryota</taxon>
        <taxon>Metazoa</taxon>
        <taxon>Ecdysozoa</taxon>
        <taxon>Nematoda</taxon>
        <taxon>Chromadorea</taxon>
        <taxon>Rhabditida</taxon>
        <taxon>Tylenchina</taxon>
        <taxon>Tylenchomorpha</taxon>
        <taxon>Sphaerularioidea</taxon>
        <taxon>Anguinidae</taxon>
        <taxon>Anguininae</taxon>
        <taxon>Ditylenchus</taxon>
    </lineage>
</organism>
<name>A0AAD4RBU1_9BILA</name>
<keyword evidence="2" id="KW-0677">Repeat</keyword>
<dbReference type="Gene3D" id="1.10.10.750">
    <property type="entry name" value="Ypt/Rab-GAP domain of gyp1p, domain 1"/>
    <property type="match status" value="1"/>
</dbReference>
<dbReference type="SUPFAM" id="SSF47473">
    <property type="entry name" value="EF-hand"/>
    <property type="match status" value="1"/>
</dbReference>
<dbReference type="InterPro" id="IPR018247">
    <property type="entry name" value="EF_Hand_1_Ca_BS"/>
</dbReference>
<evidence type="ECO:0000313" key="6">
    <source>
        <dbReference type="EMBL" id="KAI1725539.1"/>
    </source>
</evidence>
<gene>
    <name evidence="6" type="ORF">DdX_02200</name>
</gene>
<dbReference type="Gene3D" id="1.10.238.10">
    <property type="entry name" value="EF-hand"/>
    <property type="match status" value="2"/>
</dbReference>
<dbReference type="PROSITE" id="PS00018">
    <property type="entry name" value="EF_HAND_1"/>
    <property type="match status" value="1"/>
</dbReference>
<sequence>MARNINFRANFLEKISGGSLEFGDSLCAEAARKMLESQILNETDIDLGKLRQFAIRYHIPNIHRIAVWKLLLGISSCYPETKAIIDSHRLEEAQMLLKSLKVMRKVPETFNISKPSNAELSNTVLAMIKLADSSISLSALGYSEPVSLSQKGLHLIANAIVSLCLGPESLTNAYWITLRLDKILAKIFDNDPNRMNSLLSDIKLHMTKLRKSSQMHTYTTPQQYMTDSSRTMIRSNCDSNRPELFATEAFGCTDVMNDEEIKLWFRSGGSLWFSEEPLYRLWDKVATGESSGIINLLKITLMDLLTCIHQQICNAPDAILAGKSPNKYVGRCSVSSLSNAWAAIIECGFPAASQILVTGYKDNHNTGTMSELTVWKHSRDRLDRKWQNRVKSEKKVVKKKVKKRTGSEAAQFDQKTIQEFKEAFGIMDQDKDGIIDKSDLKNLYAMMGTVASDSQIDNMLKEAPGPINFTVFLTLFGERLTGTDPETTILGAFQMWDKADTGFITEEQLMQILKNKRGEPLNESEIEAMYKGKPPISGGKVDYKAFTRQITTGAQEELAAVNA</sequence>
<dbReference type="GO" id="GO:0002119">
    <property type="term" value="P:nematode larval development"/>
    <property type="evidence" value="ECO:0007669"/>
    <property type="project" value="UniProtKB-ARBA"/>
</dbReference>
<dbReference type="PANTHER" id="PTHR23049">
    <property type="entry name" value="MYOSIN REGULATORY LIGHT CHAIN 2"/>
    <property type="match status" value="1"/>
</dbReference>
<dbReference type="InterPro" id="IPR002048">
    <property type="entry name" value="EF_hand_dom"/>
</dbReference>
<evidence type="ECO:0000256" key="4">
    <source>
        <dbReference type="ARBA" id="ARBA00062955"/>
    </source>
</evidence>
<evidence type="ECO:0000256" key="2">
    <source>
        <dbReference type="ARBA" id="ARBA00022737"/>
    </source>
</evidence>
<dbReference type="CDD" id="cd00051">
    <property type="entry name" value="EFh"/>
    <property type="match status" value="1"/>
</dbReference>
<evidence type="ECO:0000259" key="5">
    <source>
        <dbReference type="PROSITE" id="PS50222"/>
    </source>
</evidence>
<dbReference type="PROSITE" id="PS50222">
    <property type="entry name" value="EF_HAND_2"/>
    <property type="match status" value="2"/>
</dbReference>
<feature type="domain" description="EF-hand" evidence="5">
    <location>
        <begin position="415"/>
        <end position="450"/>
    </location>
</feature>
<proteinExistence type="predicted"/>
<dbReference type="EMBL" id="JAKKPZ010000002">
    <property type="protein sequence ID" value="KAI1725539.1"/>
    <property type="molecule type" value="Genomic_DNA"/>
</dbReference>
<feature type="domain" description="EF-hand" evidence="5">
    <location>
        <begin position="484"/>
        <end position="519"/>
    </location>
</feature>
<keyword evidence="7" id="KW-1185">Reference proteome</keyword>
<comment type="caution">
    <text evidence="6">The sequence shown here is derived from an EMBL/GenBank/DDBJ whole genome shotgun (WGS) entry which is preliminary data.</text>
</comment>
<dbReference type="FunFam" id="1.10.238.10:FF:000007">
    <property type="entry name" value="Putative myosin regulatory light chain sqh"/>
    <property type="match status" value="1"/>
</dbReference>
<evidence type="ECO:0000256" key="1">
    <source>
        <dbReference type="ARBA" id="ARBA00022723"/>
    </source>
</evidence>
<keyword evidence="1" id="KW-0479">Metal-binding</keyword>
<keyword evidence="3" id="KW-0106">Calcium</keyword>
<dbReference type="Proteomes" id="UP001201812">
    <property type="component" value="Unassembled WGS sequence"/>
</dbReference>
<dbReference type="GO" id="GO:0005509">
    <property type="term" value="F:calcium ion binding"/>
    <property type="evidence" value="ECO:0007669"/>
    <property type="project" value="InterPro"/>
</dbReference>